<evidence type="ECO:0000259" key="3">
    <source>
        <dbReference type="PROSITE" id="PS50835"/>
    </source>
</evidence>
<feature type="domain" description="Ig-like" evidence="3">
    <location>
        <begin position="32"/>
        <end position="121"/>
    </location>
</feature>
<gene>
    <name evidence="4" type="ORF">HOLleu_41581</name>
</gene>
<dbReference type="PANTHER" id="PTHR47633">
    <property type="entry name" value="IMMUNOGLOBULIN"/>
    <property type="match status" value="1"/>
</dbReference>
<proteinExistence type="predicted"/>
<feature type="region of interest" description="Disordered" evidence="2">
    <location>
        <begin position="1"/>
        <end position="30"/>
    </location>
</feature>
<dbReference type="SUPFAM" id="SSF48726">
    <property type="entry name" value="Immunoglobulin"/>
    <property type="match status" value="1"/>
</dbReference>
<dbReference type="FunFam" id="2.60.40.10:FF:000107">
    <property type="entry name" value="Myosin, light chain kinase a"/>
    <property type="match status" value="1"/>
</dbReference>
<dbReference type="CDD" id="cd00096">
    <property type="entry name" value="Ig"/>
    <property type="match status" value="1"/>
</dbReference>
<dbReference type="Proteomes" id="UP001152320">
    <property type="component" value="Chromosome 23"/>
</dbReference>
<keyword evidence="5" id="KW-1185">Reference proteome</keyword>
<comment type="caution">
    <text evidence="4">The sequence shown here is derived from an EMBL/GenBank/DDBJ whole genome shotgun (WGS) entry which is preliminary data.</text>
</comment>
<sequence length="144" mass="15963">MSRFQKAPAKPAVGKGAPEPAAKKEQGKGEAPVFDVCLPPKQEVVELSGVDFKVKIKGTQPIEVKWTFDGEPLDIDNNVNLEYEVDEDAGEYKLIITEASLDSDSGIYRCIAKNDYGEVFSECDLLLEEMPEHVKQALSEFNKK</sequence>
<dbReference type="AlphaFoldDB" id="A0A9Q0YBX7"/>
<dbReference type="Pfam" id="PF07679">
    <property type="entry name" value="I-set"/>
    <property type="match status" value="1"/>
</dbReference>
<feature type="compositionally biased region" description="Low complexity" evidence="2">
    <location>
        <begin position="1"/>
        <end position="20"/>
    </location>
</feature>
<protein>
    <submittedName>
        <fullName evidence="4">Muscle M-line assembly protein unc-89</fullName>
    </submittedName>
</protein>
<evidence type="ECO:0000256" key="1">
    <source>
        <dbReference type="ARBA" id="ARBA00023319"/>
    </source>
</evidence>
<accession>A0A9Q0YBX7</accession>
<dbReference type="PROSITE" id="PS50835">
    <property type="entry name" value="IG_LIKE"/>
    <property type="match status" value="1"/>
</dbReference>
<evidence type="ECO:0000313" key="4">
    <source>
        <dbReference type="EMBL" id="KAJ8019828.1"/>
    </source>
</evidence>
<dbReference type="InterPro" id="IPR013783">
    <property type="entry name" value="Ig-like_fold"/>
</dbReference>
<evidence type="ECO:0000256" key="2">
    <source>
        <dbReference type="SAM" id="MobiDB-lite"/>
    </source>
</evidence>
<dbReference type="OrthoDB" id="5982258at2759"/>
<dbReference type="EMBL" id="JAIZAY010000023">
    <property type="protein sequence ID" value="KAJ8019828.1"/>
    <property type="molecule type" value="Genomic_DNA"/>
</dbReference>
<organism evidence="4 5">
    <name type="scientific">Holothuria leucospilota</name>
    <name type="common">Black long sea cucumber</name>
    <name type="synonym">Mertensiothuria leucospilota</name>
    <dbReference type="NCBI Taxonomy" id="206669"/>
    <lineage>
        <taxon>Eukaryota</taxon>
        <taxon>Metazoa</taxon>
        <taxon>Echinodermata</taxon>
        <taxon>Eleutherozoa</taxon>
        <taxon>Echinozoa</taxon>
        <taxon>Holothuroidea</taxon>
        <taxon>Aspidochirotacea</taxon>
        <taxon>Aspidochirotida</taxon>
        <taxon>Holothuriidae</taxon>
        <taxon>Holothuria</taxon>
    </lineage>
</organism>
<keyword evidence="1" id="KW-0393">Immunoglobulin domain</keyword>
<dbReference type="InterPro" id="IPR007110">
    <property type="entry name" value="Ig-like_dom"/>
</dbReference>
<name>A0A9Q0YBX7_HOLLE</name>
<evidence type="ECO:0000313" key="5">
    <source>
        <dbReference type="Proteomes" id="UP001152320"/>
    </source>
</evidence>
<dbReference type="InterPro" id="IPR036179">
    <property type="entry name" value="Ig-like_dom_sf"/>
</dbReference>
<dbReference type="Gene3D" id="2.60.40.10">
    <property type="entry name" value="Immunoglobulins"/>
    <property type="match status" value="1"/>
</dbReference>
<dbReference type="InterPro" id="IPR013098">
    <property type="entry name" value="Ig_I-set"/>
</dbReference>
<reference evidence="4" key="1">
    <citation type="submission" date="2021-10" db="EMBL/GenBank/DDBJ databases">
        <title>Tropical sea cucumber genome reveals ecological adaptation and Cuvierian tubules defense mechanism.</title>
        <authorList>
            <person name="Chen T."/>
        </authorList>
    </citation>
    <scope>NUCLEOTIDE SEQUENCE</scope>
    <source>
        <strain evidence="4">Nanhai2018</strain>
        <tissue evidence="4">Muscle</tissue>
    </source>
</reference>